<name>A0A1N6PIJ0_9GAMM</name>
<dbReference type="PROSITE" id="PS00708">
    <property type="entry name" value="PRO_ENDOPEP_SER"/>
    <property type="match status" value="1"/>
</dbReference>
<dbReference type="InterPro" id="IPR022742">
    <property type="entry name" value="Hydrolase_4"/>
</dbReference>
<dbReference type="GO" id="GO:0052689">
    <property type="term" value="F:carboxylic ester hydrolase activity"/>
    <property type="evidence" value="ECO:0007669"/>
    <property type="project" value="TreeGrafter"/>
</dbReference>
<gene>
    <name evidence="3" type="ORF">SAMN05421546_0631</name>
</gene>
<sequence>MLHIARLLERRWGAEHGSRIKARLLLGSGLMLMLGLGLLLGPQHAAAQVAPDTARATATRLLDHLDRGEFAQAEAMFDANMKQAVPAARLEQVWKSLPAEGSRGEVFLRTEGTSQVLLIPLTRGGTSLNASISIDAKGKVSGLLVRPAPPAPAPPPSATATFTEKELMVGAGEGALPATLTMPKGQGPFPAAVLVHGSGPQDRDETIGANRPFLDIARGLATQGVAVLRYEKRTKARPQDYAAGVSIDNETTDDAVTALATLRAQSGVDSKRIFVIGHSQGGMMAPRIAMKDGKTTGLVLLAAPARNLLDILMEQNVRILGMQGIQDTPDGVAHLDTLKKQIANVRGAGDATVGAPMNLPVDYWRSVDAVDPVAEARKANQPMLVLHGGHDIQVVDADWQAWQAAFGNDKDVVLKRYPTLNHLAIESQANAGLESYQKPGHVDVTLISDIANWIKTTP</sequence>
<reference evidence="4" key="1">
    <citation type="submission" date="2017-01" db="EMBL/GenBank/DDBJ databases">
        <authorList>
            <person name="Varghese N."/>
            <person name="Submissions S."/>
        </authorList>
    </citation>
    <scope>NUCLEOTIDE SEQUENCE [LARGE SCALE GENOMIC DNA]</scope>
    <source>
        <strain evidence="4">UM1</strain>
    </source>
</reference>
<dbReference type="GO" id="GO:0006508">
    <property type="term" value="P:proteolysis"/>
    <property type="evidence" value="ECO:0007669"/>
    <property type="project" value="InterPro"/>
</dbReference>
<dbReference type="InterPro" id="IPR053145">
    <property type="entry name" value="AB_hydrolase_Est10"/>
</dbReference>
<dbReference type="PANTHER" id="PTHR43265:SF1">
    <property type="entry name" value="ESTERASE ESTD"/>
    <property type="match status" value="1"/>
</dbReference>
<evidence type="ECO:0000313" key="4">
    <source>
        <dbReference type="Proteomes" id="UP000241788"/>
    </source>
</evidence>
<dbReference type="InterPro" id="IPR002471">
    <property type="entry name" value="Pept_S9_AS"/>
</dbReference>
<dbReference type="AlphaFoldDB" id="A0A1N6PIJ0"/>
<dbReference type="PANTHER" id="PTHR43265">
    <property type="entry name" value="ESTERASE ESTD"/>
    <property type="match status" value="1"/>
</dbReference>
<keyword evidence="1" id="KW-0378">Hydrolase</keyword>
<keyword evidence="4" id="KW-1185">Reference proteome</keyword>
<dbReference type="STRING" id="1604334.SAMN05421546_0631"/>
<dbReference type="RefSeq" id="WP_242651238.1">
    <property type="nucleotide sequence ID" value="NZ_FTLW01000001.1"/>
</dbReference>
<organism evidence="3 4">
    <name type="scientific">Solilutibacter tolerans</name>
    <dbReference type="NCBI Taxonomy" id="1604334"/>
    <lineage>
        <taxon>Bacteria</taxon>
        <taxon>Pseudomonadati</taxon>
        <taxon>Pseudomonadota</taxon>
        <taxon>Gammaproteobacteria</taxon>
        <taxon>Lysobacterales</taxon>
        <taxon>Lysobacteraceae</taxon>
        <taxon>Solilutibacter</taxon>
    </lineage>
</organism>
<feature type="domain" description="Serine aminopeptidase S33" evidence="2">
    <location>
        <begin position="214"/>
        <end position="423"/>
    </location>
</feature>
<evidence type="ECO:0000256" key="1">
    <source>
        <dbReference type="ARBA" id="ARBA00022801"/>
    </source>
</evidence>
<dbReference type="Proteomes" id="UP000241788">
    <property type="component" value="Unassembled WGS sequence"/>
</dbReference>
<protein>
    <recommendedName>
        <fullName evidence="2">Serine aminopeptidase S33 domain-containing protein</fullName>
    </recommendedName>
</protein>
<dbReference type="Gene3D" id="3.10.450.590">
    <property type="match status" value="1"/>
</dbReference>
<dbReference type="Pfam" id="PF12146">
    <property type="entry name" value="Hydrolase_4"/>
    <property type="match status" value="1"/>
</dbReference>
<evidence type="ECO:0000313" key="3">
    <source>
        <dbReference type="EMBL" id="SIQ04170.1"/>
    </source>
</evidence>
<dbReference type="InterPro" id="IPR029058">
    <property type="entry name" value="AB_hydrolase_fold"/>
</dbReference>
<evidence type="ECO:0000259" key="2">
    <source>
        <dbReference type="Pfam" id="PF12146"/>
    </source>
</evidence>
<accession>A0A1N6PIJ0</accession>
<dbReference type="GO" id="GO:0004252">
    <property type="term" value="F:serine-type endopeptidase activity"/>
    <property type="evidence" value="ECO:0007669"/>
    <property type="project" value="InterPro"/>
</dbReference>
<dbReference type="SUPFAM" id="SSF53474">
    <property type="entry name" value="alpha/beta-Hydrolases"/>
    <property type="match status" value="1"/>
</dbReference>
<proteinExistence type="predicted"/>
<dbReference type="EMBL" id="FTLW01000001">
    <property type="protein sequence ID" value="SIQ04170.1"/>
    <property type="molecule type" value="Genomic_DNA"/>
</dbReference>
<dbReference type="Gene3D" id="3.40.50.1820">
    <property type="entry name" value="alpha/beta hydrolase"/>
    <property type="match status" value="1"/>
</dbReference>